<dbReference type="InterPro" id="IPR000195">
    <property type="entry name" value="Rab-GAP-TBC_dom"/>
</dbReference>
<dbReference type="Proteomes" id="UP001164746">
    <property type="component" value="Chromosome 8"/>
</dbReference>
<dbReference type="SUPFAM" id="SSF47923">
    <property type="entry name" value="Ypt/Rab-GAP domain of gyp1p"/>
    <property type="match status" value="2"/>
</dbReference>
<proteinExistence type="predicted"/>
<feature type="non-terminal residue" evidence="3">
    <location>
        <position position="1"/>
    </location>
</feature>
<dbReference type="Pfam" id="PF00566">
    <property type="entry name" value="RabGAP-TBC"/>
    <property type="match status" value="1"/>
</dbReference>
<dbReference type="InterPro" id="IPR035969">
    <property type="entry name" value="Rab-GAP_TBC_sf"/>
</dbReference>
<dbReference type="EMBL" id="CP111019">
    <property type="protein sequence ID" value="WAR12203.1"/>
    <property type="molecule type" value="Genomic_DNA"/>
</dbReference>
<name>A0ABY7EUI1_MYAAR</name>
<keyword evidence="1" id="KW-0343">GTPase activation</keyword>
<accession>A0ABY7EUI1</accession>
<dbReference type="Gene3D" id="1.10.472.80">
    <property type="entry name" value="Ypt/Rab-GAP domain of gyp1p, domain 3"/>
    <property type="match status" value="1"/>
</dbReference>
<gene>
    <name evidence="3" type="ORF">MAR_026383</name>
</gene>
<evidence type="ECO:0000313" key="3">
    <source>
        <dbReference type="EMBL" id="WAR12203.1"/>
    </source>
</evidence>
<sequence length="301" mass="34630">QRLSDVDEKSYYPLLEDEKTLNDTLPTSLSSVDLASTASLPIVIKEKDVEYQFHRVILYERLIQGYPYKRAQILKEARVDIPPLFRNLVWATLLEVEGDIQAEYDSIDKETPTGTDRQIAVDIPRCHQYHELLASPTAHAKFKRVLKAWIVSHPQYVYWQGLDSLCAPFLALNFNNEEYLPVFSHLIAFHDPELSNHMEGIGFIPDLYAIPWFLTMFAHVFPLQKVFHLWDTLLLGNSSFPLCVGVAILQQFHDRLLSYGFNENRHTSVCKGLHTNILQDTKECNLPPTCKAGCKEDRREA</sequence>
<organism evidence="3 4">
    <name type="scientific">Mya arenaria</name>
    <name type="common">Soft-shell clam</name>
    <dbReference type="NCBI Taxonomy" id="6604"/>
    <lineage>
        <taxon>Eukaryota</taxon>
        <taxon>Metazoa</taxon>
        <taxon>Spiralia</taxon>
        <taxon>Lophotrochozoa</taxon>
        <taxon>Mollusca</taxon>
        <taxon>Bivalvia</taxon>
        <taxon>Autobranchia</taxon>
        <taxon>Heteroconchia</taxon>
        <taxon>Euheterodonta</taxon>
        <taxon>Imparidentia</taxon>
        <taxon>Neoheterodontei</taxon>
        <taxon>Myida</taxon>
        <taxon>Myoidea</taxon>
        <taxon>Myidae</taxon>
        <taxon>Mya</taxon>
    </lineage>
</organism>
<feature type="domain" description="Rab-GAP TBC" evidence="2">
    <location>
        <begin position="77"/>
        <end position="260"/>
    </location>
</feature>
<evidence type="ECO:0000256" key="1">
    <source>
        <dbReference type="ARBA" id="ARBA00022468"/>
    </source>
</evidence>
<dbReference type="PANTHER" id="PTHR22957">
    <property type="entry name" value="TBC1 DOMAIN FAMILY MEMBER GTPASE-ACTIVATING PROTEIN"/>
    <property type="match status" value="1"/>
</dbReference>
<reference evidence="3" key="1">
    <citation type="submission" date="2022-11" db="EMBL/GenBank/DDBJ databases">
        <title>Centuries of genome instability and evolution in soft-shell clam transmissible cancer (bioRxiv).</title>
        <authorList>
            <person name="Hart S.F.M."/>
            <person name="Yonemitsu M.A."/>
            <person name="Giersch R.M."/>
            <person name="Beal B.F."/>
            <person name="Arriagada G."/>
            <person name="Davis B.W."/>
            <person name="Ostrander E.A."/>
            <person name="Goff S.P."/>
            <person name="Metzger M.J."/>
        </authorList>
    </citation>
    <scope>NUCLEOTIDE SEQUENCE</scope>
    <source>
        <strain evidence="3">MELC-2E11</strain>
        <tissue evidence="3">Siphon/mantle</tissue>
    </source>
</reference>
<protein>
    <submittedName>
        <fullName evidence="3">TBCK-like protein</fullName>
    </submittedName>
</protein>
<evidence type="ECO:0000313" key="4">
    <source>
        <dbReference type="Proteomes" id="UP001164746"/>
    </source>
</evidence>
<keyword evidence="4" id="KW-1185">Reference proteome</keyword>
<evidence type="ECO:0000259" key="2">
    <source>
        <dbReference type="SMART" id="SM00164"/>
    </source>
</evidence>
<dbReference type="PANTHER" id="PTHR22957:SF168">
    <property type="entry name" value="TBC DOMAIN-CONTAINING PROTEIN KINASE-LIKE PROTEIN"/>
    <property type="match status" value="1"/>
</dbReference>
<dbReference type="SMART" id="SM00164">
    <property type="entry name" value="TBC"/>
    <property type="match status" value="1"/>
</dbReference>